<name>A0A3D9HHQ0_9PROT</name>
<accession>A0A3D9HHQ0</accession>
<gene>
    <name evidence="1" type="ORF">DFP90_10639</name>
</gene>
<dbReference type="RefSeq" id="WP_115937274.1">
    <property type="nucleotide sequence ID" value="NZ_QRDW01000006.1"/>
</dbReference>
<dbReference type="InterPro" id="IPR029069">
    <property type="entry name" value="HotDog_dom_sf"/>
</dbReference>
<proteinExistence type="predicted"/>
<dbReference type="Proteomes" id="UP000256845">
    <property type="component" value="Unassembled WGS sequence"/>
</dbReference>
<dbReference type="SUPFAM" id="SSF54637">
    <property type="entry name" value="Thioesterase/thiol ester dehydrase-isomerase"/>
    <property type="match status" value="1"/>
</dbReference>
<dbReference type="EMBL" id="QRDW01000006">
    <property type="protein sequence ID" value="RED49062.1"/>
    <property type="molecule type" value="Genomic_DNA"/>
</dbReference>
<sequence length="148" mass="16741">MTAYQSIQKVLFNHCDPAGIVFYPRYFEMLNGVVEEWFEEALNCSFAEMHLNRKTGVPTAHLEVDFKKPSRLGEELIFEIGVEKLGGSSADCVFAVTGRADHVLRFEGKLTLVYFSMETGRALRWPADLSQALKTFIISSKEQENNNA</sequence>
<dbReference type="OrthoDB" id="7204167at2"/>
<dbReference type="Gene3D" id="3.10.129.10">
    <property type="entry name" value="Hotdog Thioesterase"/>
    <property type="match status" value="1"/>
</dbReference>
<comment type="caution">
    <text evidence="1">The sequence shown here is derived from an EMBL/GenBank/DDBJ whole genome shotgun (WGS) entry which is preliminary data.</text>
</comment>
<protein>
    <submittedName>
        <fullName evidence="1">4-hydroxybenzoyl-CoA thioesterase</fullName>
    </submittedName>
</protein>
<reference evidence="1 2" key="1">
    <citation type="submission" date="2018-07" db="EMBL/GenBank/DDBJ databases">
        <title>Genomic Encyclopedia of Type Strains, Phase III (KMG-III): the genomes of soil and plant-associated and newly described type strains.</title>
        <authorList>
            <person name="Whitman W."/>
        </authorList>
    </citation>
    <scope>NUCLEOTIDE SEQUENCE [LARGE SCALE GENOMIC DNA]</scope>
    <source>
        <strain evidence="1 2">CECT 8488</strain>
    </source>
</reference>
<dbReference type="CDD" id="cd00586">
    <property type="entry name" value="4HBT"/>
    <property type="match status" value="1"/>
</dbReference>
<evidence type="ECO:0000313" key="1">
    <source>
        <dbReference type="EMBL" id="RED49062.1"/>
    </source>
</evidence>
<evidence type="ECO:0000313" key="2">
    <source>
        <dbReference type="Proteomes" id="UP000256845"/>
    </source>
</evidence>
<dbReference type="AlphaFoldDB" id="A0A3D9HHQ0"/>
<keyword evidence="2" id="KW-1185">Reference proteome</keyword>
<organism evidence="1 2">
    <name type="scientific">Aestuariispira insulae</name>
    <dbReference type="NCBI Taxonomy" id="1461337"/>
    <lineage>
        <taxon>Bacteria</taxon>
        <taxon>Pseudomonadati</taxon>
        <taxon>Pseudomonadota</taxon>
        <taxon>Alphaproteobacteria</taxon>
        <taxon>Rhodospirillales</taxon>
        <taxon>Kiloniellaceae</taxon>
        <taxon>Aestuariispira</taxon>
    </lineage>
</organism>
<dbReference type="Pfam" id="PF13279">
    <property type="entry name" value="4HBT_2"/>
    <property type="match status" value="1"/>
</dbReference>